<dbReference type="Pfam" id="PF13398">
    <property type="entry name" value="Peptidase_M50B"/>
    <property type="match status" value="1"/>
</dbReference>
<protein>
    <recommendedName>
        <fullName evidence="4">M50 family peptidase</fullName>
    </recommendedName>
</protein>
<name>A0A7L5AKX8_9MICO</name>
<dbReference type="Proteomes" id="UP000464507">
    <property type="component" value="Chromosome"/>
</dbReference>
<feature type="transmembrane region" description="Helical" evidence="1">
    <location>
        <begin position="94"/>
        <end position="113"/>
    </location>
</feature>
<keyword evidence="1" id="KW-0812">Transmembrane</keyword>
<gene>
    <name evidence="2" type="ORF">BHD05_04245</name>
</gene>
<dbReference type="PANTHER" id="PTHR33979">
    <property type="entry name" value="OS02G0221600 PROTEIN"/>
    <property type="match status" value="1"/>
</dbReference>
<dbReference type="EMBL" id="CP017146">
    <property type="protein sequence ID" value="QHO68969.1"/>
    <property type="molecule type" value="Genomic_DNA"/>
</dbReference>
<keyword evidence="1" id="KW-0472">Membrane</keyword>
<feature type="transmembrane region" description="Helical" evidence="1">
    <location>
        <begin position="215"/>
        <end position="237"/>
    </location>
</feature>
<accession>A0A7L5AKX8</accession>
<dbReference type="InterPro" id="IPR049500">
    <property type="entry name" value="Peptidase_M50B-like"/>
</dbReference>
<evidence type="ECO:0000313" key="2">
    <source>
        <dbReference type="EMBL" id="QHO68969.1"/>
    </source>
</evidence>
<evidence type="ECO:0000256" key="1">
    <source>
        <dbReference type="SAM" id="Phobius"/>
    </source>
</evidence>
<feature type="transmembrane region" description="Helical" evidence="1">
    <location>
        <begin position="167"/>
        <end position="186"/>
    </location>
</feature>
<proteinExistence type="predicted"/>
<feature type="transmembrane region" description="Helical" evidence="1">
    <location>
        <begin position="20"/>
        <end position="39"/>
    </location>
</feature>
<feature type="transmembrane region" description="Helical" evidence="1">
    <location>
        <begin position="142"/>
        <end position="161"/>
    </location>
</feature>
<evidence type="ECO:0000313" key="3">
    <source>
        <dbReference type="Proteomes" id="UP000464507"/>
    </source>
</evidence>
<evidence type="ECO:0008006" key="4">
    <source>
        <dbReference type="Google" id="ProtNLM"/>
    </source>
</evidence>
<keyword evidence="1" id="KW-1133">Transmembrane helix</keyword>
<feature type="transmembrane region" description="Helical" evidence="1">
    <location>
        <begin position="119"/>
        <end position="137"/>
    </location>
</feature>
<keyword evidence="3" id="KW-1185">Reference proteome</keyword>
<reference evidence="2 3" key="1">
    <citation type="submission" date="2016-09" db="EMBL/GenBank/DDBJ databases">
        <title>Complete genome sequence of microbes from the polar regions.</title>
        <authorList>
            <person name="Liao L."/>
            <person name="Chen B."/>
        </authorList>
    </citation>
    <scope>NUCLEOTIDE SEQUENCE [LARGE SCALE GENOMIC DNA]</scope>
    <source>
        <strain evidence="2 3">ZS314</strain>
    </source>
</reference>
<sequence>MGLFSLPPDWTALFARAAPVEVPPAVLLGILAVAAALSIPRVTWQQFGLFTTLVHELGHAVAGLLTGRTVTGIRIRRNHSGEALSTGRGSIGPVVSGIFGYPAPAIVGAAQLWSVFNGYTAIALFAGGIVLLLTLLVIRNLFGVLVVLASASVSATLWFFATPQQQSYALLVLGTALLVGSVRALVSVIRVHTRRGQLGSSDAYLLYRRTGVPSVVWLLLFTAAIGGCWWIAVTAYLTR</sequence>
<dbReference type="KEGG" id="mant:BHD05_04245"/>
<organism evidence="2 3">
    <name type="scientific">Marisediminicola antarctica</name>
    <dbReference type="NCBI Taxonomy" id="674079"/>
    <lineage>
        <taxon>Bacteria</taxon>
        <taxon>Bacillati</taxon>
        <taxon>Actinomycetota</taxon>
        <taxon>Actinomycetes</taxon>
        <taxon>Micrococcales</taxon>
        <taxon>Microbacteriaceae</taxon>
        <taxon>Marisediminicola</taxon>
    </lineage>
</organism>
<dbReference type="PANTHER" id="PTHR33979:SF2">
    <property type="entry name" value="PEPTIDASE M50B-LIKE-DOMAIN-CONTAINING PROTEIN"/>
    <property type="match status" value="1"/>
</dbReference>
<dbReference type="AlphaFoldDB" id="A0A7L5AKX8"/>